<protein>
    <submittedName>
        <fullName evidence="1">Uncharacterized protein</fullName>
    </submittedName>
</protein>
<keyword evidence="2" id="KW-1185">Reference proteome</keyword>
<name>A0A430B207_9ENTE</name>
<evidence type="ECO:0000313" key="1">
    <source>
        <dbReference type="EMBL" id="RSU14329.1"/>
    </source>
</evidence>
<dbReference type="EMBL" id="NGKA01000003">
    <property type="protein sequence ID" value="RSU14329.1"/>
    <property type="molecule type" value="Genomic_DNA"/>
</dbReference>
<dbReference type="OrthoDB" id="2181410at2"/>
<proteinExistence type="predicted"/>
<gene>
    <name evidence="1" type="ORF">CBF29_03245</name>
</gene>
<sequence length="346" mass="41199">MAEFRIEYENGKFITLDLQDYLFFYGGQNAWKRKIIRTLKRFSYAKSLSELEETVYGENGIEIYYDGKLLNAKNMTVYFLEDNTSVFSQLAFLKDTLMYEELESLQNNFEVGKQMELINEDILHLETIISKRVGCYSNNIACTLSPLNFIDLLKRHLILKYIDDNMDYPLSMMNSSELLDEFIYLIKAKIKREERMTWIVLANPERFLERKDISYLFGQLHDIATETKQLKFFILNNSSLVLDYTTEDIDKTVLLFDDYQQLPSFEIFRESIERNYPDKFSLDECQLVSSFYRVCNFIGESRHDIYINPKDMVLLRVMKELLMDESRIETSFQPLTQLEKQFLKDW</sequence>
<dbReference type="Proteomes" id="UP000287605">
    <property type="component" value="Unassembled WGS sequence"/>
</dbReference>
<organism evidence="1 2">
    <name type="scientific">Vagococcus elongatus</name>
    <dbReference type="NCBI Taxonomy" id="180344"/>
    <lineage>
        <taxon>Bacteria</taxon>
        <taxon>Bacillati</taxon>
        <taxon>Bacillota</taxon>
        <taxon>Bacilli</taxon>
        <taxon>Lactobacillales</taxon>
        <taxon>Enterococcaceae</taxon>
        <taxon>Vagococcus</taxon>
    </lineage>
</organism>
<evidence type="ECO:0000313" key="2">
    <source>
        <dbReference type="Proteomes" id="UP000287605"/>
    </source>
</evidence>
<comment type="caution">
    <text evidence="1">The sequence shown here is derived from an EMBL/GenBank/DDBJ whole genome shotgun (WGS) entry which is preliminary data.</text>
</comment>
<accession>A0A430B207</accession>
<reference evidence="1 2" key="1">
    <citation type="submission" date="2017-05" db="EMBL/GenBank/DDBJ databases">
        <title>Vagococcus spp. assemblies.</title>
        <authorList>
            <person name="Gulvik C.A."/>
        </authorList>
    </citation>
    <scope>NUCLEOTIDE SEQUENCE [LARGE SCALE GENOMIC DNA]</scope>
    <source>
        <strain evidence="1 2">CCUG 51432</strain>
    </source>
</reference>
<dbReference type="AlphaFoldDB" id="A0A430B207"/>
<dbReference type="RefSeq" id="WP_126807272.1">
    <property type="nucleotide sequence ID" value="NZ_NGKA01000003.1"/>
</dbReference>